<evidence type="ECO:0000313" key="2">
    <source>
        <dbReference type="Proteomes" id="UP000464468"/>
    </source>
</evidence>
<protein>
    <submittedName>
        <fullName evidence="1">Uncharacterized protein</fullName>
    </submittedName>
</protein>
<proteinExistence type="predicted"/>
<name>A0A7Z2S969_9SPHN</name>
<dbReference type="RefSeq" id="WP_160594090.1">
    <property type="nucleotide sequence ID" value="NZ_CP047896.1"/>
</dbReference>
<gene>
    <name evidence="1" type="ORF">GVO57_14320</name>
</gene>
<organism evidence="1 2">
    <name type="scientific">Sphingomonas changnyeongensis</name>
    <dbReference type="NCBI Taxonomy" id="2698679"/>
    <lineage>
        <taxon>Bacteria</taxon>
        <taxon>Pseudomonadati</taxon>
        <taxon>Pseudomonadota</taxon>
        <taxon>Alphaproteobacteria</taxon>
        <taxon>Sphingomonadales</taxon>
        <taxon>Sphingomonadaceae</taxon>
        <taxon>Sphingomonas</taxon>
    </lineage>
</organism>
<reference evidence="1 2" key="1">
    <citation type="submission" date="2020-01" db="EMBL/GenBank/DDBJ databases">
        <title>Sphingomonas sp. C33 whole genome sequece.</title>
        <authorList>
            <person name="Park C."/>
        </authorList>
    </citation>
    <scope>NUCLEOTIDE SEQUENCE [LARGE SCALE GENOMIC DNA]</scope>
    <source>
        <strain evidence="1 2">C33</strain>
        <plasmid evidence="2">pc33</plasmid>
    </source>
</reference>
<dbReference type="EMBL" id="CP047896">
    <property type="protein sequence ID" value="QHL92056.1"/>
    <property type="molecule type" value="Genomic_DNA"/>
</dbReference>
<geneLocation type="plasmid" evidence="2">
    <name>pc33</name>
</geneLocation>
<dbReference type="Proteomes" id="UP000464468">
    <property type="component" value="Plasmid pC33"/>
</dbReference>
<dbReference type="KEGG" id="schy:GVO57_14320"/>
<keyword evidence="2" id="KW-1185">Reference proteome</keyword>
<evidence type="ECO:0000313" key="1">
    <source>
        <dbReference type="EMBL" id="QHL92056.1"/>
    </source>
</evidence>
<keyword evidence="1" id="KW-0614">Plasmid</keyword>
<dbReference type="AlphaFoldDB" id="A0A7Z2S969"/>
<sequence length="209" mass="22126">MEVASVLAAFGTLAGCAAVTNRLGARPLLGGYKIMDAPSSEVPIGALWLQGQGPAGPGTESTNVITRRSFSSLILNRAARRGLELRFAEYLGLQPGIAAKLSVSVSDISIMSVRDTAALGYQPGEAFLSDAMKASRITITTESKAEAELMAGLSSQGLHVSGKSTIDGHETLTVEGLDLFFAYRVLRLQKDRANRPIGKLLRQPKAPGW</sequence>
<accession>A0A7Z2S969</accession>